<feature type="region of interest" description="Disordered" evidence="1">
    <location>
        <begin position="51"/>
        <end position="74"/>
    </location>
</feature>
<accession>A0A414PWD0</accession>
<protein>
    <submittedName>
        <fullName evidence="2">Uncharacterized protein</fullName>
    </submittedName>
</protein>
<dbReference type="Proteomes" id="UP000283762">
    <property type="component" value="Unassembled WGS sequence"/>
</dbReference>
<sequence length="74" mass="8807">MKKEEKRSSTSRWNDTSSSCIIYRATEEERKELTEKMVDTAIRNIEKFHSNEEEKSVKGLKDCQKDYSSEEREL</sequence>
<evidence type="ECO:0000256" key="1">
    <source>
        <dbReference type="SAM" id="MobiDB-lite"/>
    </source>
</evidence>
<gene>
    <name evidence="2" type="ORF">DW668_13070</name>
</gene>
<reference evidence="2 3" key="1">
    <citation type="submission" date="2018-08" db="EMBL/GenBank/DDBJ databases">
        <title>A genome reference for cultivated species of the human gut microbiota.</title>
        <authorList>
            <person name="Zou Y."/>
            <person name="Xue W."/>
            <person name="Luo G."/>
        </authorList>
    </citation>
    <scope>NUCLEOTIDE SEQUENCE [LARGE SCALE GENOMIC DNA]</scope>
    <source>
        <strain evidence="2 3">AM25-16</strain>
    </source>
</reference>
<evidence type="ECO:0000313" key="3">
    <source>
        <dbReference type="Proteomes" id="UP000283762"/>
    </source>
</evidence>
<comment type="caution">
    <text evidence="2">The sequence shown here is derived from an EMBL/GenBank/DDBJ whole genome shotgun (WGS) entry which is preliminary data.</text>
</comment>
<dbReference type="AlphaFoldDB" id="A0A414PWD0"/>
<dbReference type="RefSeq" id="WP_118207382.1">
    <property type="nucleotide sequence ID" value="NZ_JAASHK010000013.1"/>
</dbReference>
<proteinExistence type="predicted"/>
<evidence type="ECO:0000313" key="2">
    <source>
        <dbReference type="EMBL" id="RHF72810.1"/>
    </source>
</evidence>
<organism evidence="2 3">
    <name type="scientific">Bacteroides stercoris</name>
    <dbReference type="NCBI Taxonomy" id="46506"/>
    <lineage>
        <taxon>Bacteria</taxon>
        <taxon>Pseudomonadati</taxon>
        <taxon>Bacteroidota</taxon>
        <taxon>Bacteroidia</taxon>
        <taxon>Bacteroidales</taxon>
        <taxon>Bacteroidaceae</taxon>
        <taxon>Bacteroides</taxon>
    </lineage>
</organism>
<dbReference type="EMBL" id="QRHJ01000040">
    <property type="protein sequence ID" value="RHF72810.1"/>
    <property type="molecule type" value="Genomic_DNA"/>
</dbReference>
<name>A0A414PWD0_BACSE</name>